<dbReference type="EMBL" id="QWIO01000249">
    <property type="protein sequence ID" value="RMZ02131.1"/>
    <property type="molecule type" value="Genomic_DNA"/>
</dbReference>
<organism evidence="5 6">
    <name type="scientific">Hortaea werneckii</name>
    <name type="common">Black yeast</name>
    <name type="synonym">Cladosporium werneckii</name>
    <dbReference type="NCBI Taxonomy" id="91943"/>
    <lineage>
        <taxon>Eukaryota</taxon>
        <taxon>Fungi</taxon>
        <taxon>Dikarya</taxon>
        <taxon>Ascomycota</taxon>
        <taxon>Pezizomycotina</taxon>
        <taxon>Dothideomycetes</taxon>
        <taxon>Dothideomycetidae</taxon>
        <taxon>Mycosphaerellales</taxon>
        <taxon>Teratosphaeriaceae</taxon>
        <taxon>Hortaea</taxon>
    </lineage>
</organism>
<name>A0A3M7GLL5_HORWE</name>
<evidence type="ECO:0000256" key="1">
    <source>
        <dbReference type="ARBA" id="ARBA00022884"/>
    </source>
</evidence>
<sequence>MADADETPPNATFVHCTSVYVRNLDERIKIPFLIETLRRLFGEYGNIVDVIAKKSIKRKGQAFVVYDSVDSAQEAIDELQGFDVFGQQMHLDFAKTRSDATVLREDGQEGLETHKKHRLAEKERKQAVEAAQKPAAPPKRNADPSLTERPAKTAKPGQQPGVVPDEYLPPNKVLFLRDLPEDYGKDALTAIFSRFPGFQELRTVPGRGGIAFVEYESEEGAIAAKEAMGGVELGGKNIRVTYQRQ</sequence>
<proteinExistence type="predicted"/>
<evidence type="ECO:0000313" key="5">
    <source>
        <dbReference type="EMBL" id="RMZ02131.1"/>
    </source>
</evidence>
<dbReference type="InterPro" id="IPR000504">
    <property type="entry name" value="RRM_dom"/>
</dbReference>
<gene>
    <name evidence="5" type="ORF">D0864_03278</name>
</gene>
<protein>
    <recommendedName>
        <fullName evidence="4">RRM domain-containing protein</fullName>
    </recommendedName>
</protein>
<dbReference type="PROSITE" id="PS50102">
    <property type="entry name" value="RRM"/>
    <property type="match status" value="2"/>
</dbReference>
<keyword evidence="1 2" id="KW-0694">RNA-binding</keyword>
<dbReference type="Proteomes" id="UP000269539">
    <property type="component" value="Unassembled WGS sequence"/>
</dbReference>
<dbReference type="AlphaFoldDB" id="A0A3M7GLL5"/>
<evidence type="ECO:0000313" key="6">
    <source>
        <dbReference type="Proteomes" id="UP000269539"/>
    </source>
</evidence>
<feature type="region of interest" description="Disordered" evidence="3">
    <location>
        <begin position="107"/>
        <end position="166"/>
    </location>
</feature>
<accession>A0A3M7GLL5</accession>
<feature type="domain" description="RRM" evidence="4">
    <location>
        <begin position="172"/>
        <end position="245"/>
    </location>
</feature>
<evidence type="ECO:0000259" key="4">
    <source>
        <dbReference type="PROSITE" id="PS50102"/>
    </source>
</evidence>
<dbReference type="InterPro" id="IPR012677">
    <property type="entry name" value="Nucleotide-bd_a/b_plait_sf"/>
</dbReference>
<dbReference type="Pfam" id="PF00076">
    <property type="entry name" value="RRM_1"/>
    <property type="match status" value="2"/>
</dbReference>
<dbReference type="VEuPathDB" id="FungiDB:BTJ68_05519"/>
<dbReference type="CDD" id="cd12246">
    <property type="entry name" value="RRM1_U1A_like"/>
    <property type="match status" value="1"/>
</dbReference>
<dbReference type="PANTHER" id="PTHR10501">
    <property type="entry name" value="U1 SMALL NUCLEAR RIBONUCLEOPROTEIN A/U2 SMALL NUCLEAR RIBONUCLEOPROTEIN B"/>
    <property type="match status" value="1"/>
</dbReference>
<evidence type="ECO:0000256" key="3">
    <source>
        <dbReference type="SAM" id="MobiDB-lite"/>
    </source>
</evidence>
<feature type="domain" description="RRM" evidence="4">
    <location>
        <begin position="17"/>
        <end position="96"/>
    </location>
</feature>
<dbReference type="FunFam" id="3.30.70.330:FF:000029">
    <property type="entry name" value="U2 small nuclear ribonucleoprotein B"/>
    <property type="match status" value="1"/>
</dbReference>
<dbReference type="CDD" id="cd12247">
    <property type="entry name" value="RRM2_U1A_like"/>
    <property type="match status" value="1"/>
</dbReference>
<dbReference type="SUPFAM" id="SSF54928">
    <property type="entry name" value="RNA-binding domain, RBD"/>
    <property type="match status" value="1"/>
</dbReference>
<evidence type="ECO:0000256" key="2">
    <source>
        <dbReference type="PROSITE-ProRule" id="PRU00176"/>
    </source>
</evidence>
<dbReference type="InterPro" id="IPR035979">
    <property type="entry name" value="RBD_domain_sf"/>
</dbReference>
<comment type="caution">
    <text evidence="5">The sequence shown here is derived from an EMBL/GenBank/DDBJ whole genome shotgun (WGS) entry which is preliminary data.</text>
</comment>
<reference evidence="5 6" key="1">
    <citation type="journal article" date="2018" name="BMC Genomics">
        <title>Genomic evidence for intraspecific hybridization in a clonal and extremely halotolerant yeast.</title>
        <authorList>
            <person name="Gostincar C."/>
            <person name="Stajich J.E."/>
            <person name="Zupancic J."/>
            <person name="Zalar P."/>
            <person name="Gunde-Cimerman N."/>
        </authorList>
    </citation>
    <scope>NUCLEOTIDE SEQUENCE [LARGE SCALE GENOMIC DNA]</scope>
    <source>
        <strain evidence="5 6">EXF-10513</strain>
    </source>
</reference>
<dbReference type="GO" id="GO:0003723">
    <property type="term" value="F:RNA binding"/>
    <property type="evidence" value="ECO:0007669"/>
    <property type="project" value="UniProtKB-UniRule"/>
</dbReference>
<dbReference type="SMART" id="SM00360">
    <property type="entry name" value="RRM"/>
    <property type="match status" value="2"/>
</dbReference>
<dbReference type="Gene3D" id="3.30.70.330">
    <property type="match status" value="2"/>
</dbReference>